<proteinExistence type="inferred from homology"/>
<evidence type="ECO:0000313" key="6">
    <source>
        <dbReference type="EMBL" id="KOS69766.1"/>
    </source>
</evidence>
<feature type="domain" description="AMP-dependent synthetase/ligase" evidence="4">
    <location>
        <begin position="42"/>
        <end position="385"/>
    </location>
</feature>
<dbReference type="InterPro" id="IPR000873">
    <property type="entry name" value="AMP-dep_synth/lig_dom"/>
</dbReference>
<evidence type="ECO:0000256" key="3">
    <source>
        <dbReference type="SAM" id="Phobius"/>
    </source>
</evidence>
<dbReference type="InterPro" id="IPR025110">
    <property type="entry name" value="AMP-bd_C"/>
</dbReference>
<gene>
    <name evidence="6" type="ORF">AEA09_06605</name>
</gene>
<evidence type="ECO:0000313" key="7">
    <source>
        <dbReference type="Proteomes" id="UP000050668"/>
    </source>
</evidence>
<keyword evidence="2" id="KW-0436">Ligase</keyword>
<dbReference type="CDD" id="cd04433">
    <property type="entry name" value="AFD_class_I"/>
    <property type="match status" value="1"/>
</dbReference>
<dbReference type="InterPro" id="IPR020845">
    <property type="entry name" value="AMP-binding_CS"/>
</dbReference>
<dbReference type="Gene3D" id="3.40.50.12780">
    <property type="entry name" value="N-terminal domain of ligase-like"/>
    <property type="match status" value="1"/>
</dbReference>
<sequence>MIRLIKVLYHIKLLSPVGLYRLVASIYRNGINLMTLLKITGAVYGDKVALVDEDETVSYKQLLSQSEKLAIIFKEKFQLKAGQKVGFLCKNHASMVKAIFATSRLGPDIYLLNTEMSKMQLKQLVNQHDFDFLIIDFELSDLLEDSGYSKGQLLSTHKDLPAINHLLHGTIDKKSKLQQSSSGKIMLLTSGTTGKAKEVAHKPSLFNFLNPFLTLLTRLKLFNYHTAYIATPIFHGYGIAILVSCIALGKKVIIRKDFHVKDACQLIREHNIEVVTVVPLMIHKMLETNASDLTSLRCIASGGSELNTKLVEEVFHKLGAVIYNLYGTSEAGLNMIATPQDLQYSTSTIGRKIEGVQLKILDQDKEPVEDGMVGQFCIKNRWSMRNSKNDWIETGDLGYIDKNGYYFLRGRTDDMVVSAGENVYPIEIEQLLIHHPLVDAVAVIGIHDEQFGQRLQVFVQPVNAHLTKEALIEWLHPRVARFQMPKDIVFVASMPYTSLGKLDKKKLRQAAKIS</sequence>
<comment type="caution">
    <text evidence="6">The sequence shown here is derived from an EMBL/GenBank/DDBJ whole genome shotgun (WGS) entry which is preliminary data.</text>
</comment>
<name>A0ABR5K4W2_9BACI</name>
<keyword evidence="7" id="KW-1185">Reference proteome</keyword>
<evidence type="ECO:0000256" key="2">
    <source>
        <dbReference type="ARBA" id="ARBA00022598"/>
    </source>
</evidence>
<protein>
    <submittedName>
        <fullName evidence="6">AMP-dependent synthetase</fullName>
    </submittedName>
</protein>
<reference evidence="7" key="1">
    <citation type="submission" date="2015-07" db="EMBL/GenBank/DDBJ databases">
        <title>Fjat-14205 dsm 2895.</title>
        <authorList>
            <person name="Liu B."/>
            <person name="Wang J."/>
            <person name="Zhu Y."/>
            <person name="Liu G."/>
            <person name="Chen Q."/>
            <person name="Chen Z."/>
            <person name="Lan J."/>
            <person name="Che J."/>
            <person name="Ge C."/>
            <person name="Shi H."/>
            <person name="Pan Z."/>
            <person name="Liu X."/>
        </authorList>
    </citation>
    <scope>NUCLEOTIDE SEQUENCE [LARGE SCALE GENOMIC DNA]</scope>
    <source>
        <strain evidence="7">DSM 25560</strain>
    </source>
</reference>
<keyword evidence="3" id="KW-1133">Transmembrane helix</keyword>
<evidence type="ECO:0000259" key="4">
    <source>
        <dbReference type="Pfam" id="PF00501"/>
    </source>
</evidence>
<dbReference type="PANTHER" id="PTHR43201">
    <property type="entry name" value="ACYL-COA SYNTHETASE"/>
    <property type="match status" value="1"/>
</dbReference>
<dbReference type="PANTHER" id="PTHR43201:SF5">
    <property type="entry name" value="MEDIUM-CHAIN ACYL-COA LIGASE ACSF2, MITOCHONDRIAL"/>
    <property type="match status" value="1"/>
</dbReference>
<evidence type="ECO:0000259" key="5">
    <source>
        <dbReference type="Pfam" id="PF13193"/>
    </source>
</evidence>
<dbReference type="Proteomes" id="UP000050668">
    <property type="component" value="Unassembled WGS sequence"/>
</dbReference>
<keyword evidence="3" id="KW-0472">Membrane</keyword>
<dbReference type="Gene3D" id="3.30.300.30">
    <property type="match status" value="1"/>
</dbReference>
<dbReference type="Pfam" id="PF00501">
    <property type="entry name" value="AMP-binding"/>
    <property type="match status" value="1"/>
</dbReference>
<organism evidence="6 7">
    <name type="scientific">Lysinibacillus contaminans</name>
    <dbReference type="NCBI Taxonomy" id="1293441"/>
    <lineage>
        <taxon>Bacteria</taxon>
        <taxon>Bacillati</taxon>
        <taxon>Bacillota</taxon>
        <taxon>Bacilli</taxon>
        <taxon>Bacillales</taxon>
        <taxon>Bacillaceae</taxon>
        <taxon>Lysinibacillus</taxon>
    </lineage>
</organism>
<dbReference type="PROSITE" id="PS00455">
    <property type="entry name" value="AMP_BINDING"/>
    <property type="match status" value="1"/>
</dbReference>
<feature type="domain" description="AMP-binding enzyme C-terminal" evidence="5">
    <location>
        <begin position="427"/>
        <end position="501"/>
    </location>
</feature>
<dbReference type="Pfam" id="PF13193">
    <property type="entry name" value="AMP-binding_C"/>
    <property type="match status" value="1"/>
</dbReference>
<evidence type="ECO:0000256" key="1">
    <source>
        <dbReference type="ARBA" id="ARBA00006432"/>
    </source>
</evidence>
<accession>A0ABR5K4W2</accession>
<comment type="similarity">
    <text evidence="1">Belongs to the ATP-dependent AMP-binding enzyme family.</text>
</comment>
<dbReference type="EMBL" id="LGRV01000003">
    <property type="protein sequence ID" value="KOS69766.1"/>
    <property type="molecule type" value="Genomic_DNA"/>
</dbReference>
<feature type="transmembrane region" description="Helical" evidence="3">
    <location>
        <begin position="227"/>
        <end position="249"/>
    </location>
</feature>
<dbReference type="SUPFAM" id="SSF56801">
    <property type="entry name" value="Acetyl-CoA synthetase-like"/>
    <property type="match status" value="1"/>
</dbReference>
<dbReference type="InterPro" id="IPR042099">
    <property type="entry name" value="ANL_N_sf"/>
</dbReference>
<dbReference type="InterPro" id="IPR045851">
    <property type="entry name" value="AMP-bd_C_sf"/>
</dbReference>
<keyword evidence="3" id="KW-0812">Transmembrane</keyword>